<name>A0A0D0I2U8_9BACT</name>
<organism evidence="2 3">
    <name type="scientific">Prevotella pectinovora</name>
    <dbReference type="NCBI Taxonomy" id="1602169"/>
    <lineage>
        <taxon>Bacteria</taxon>
        <taxon>Pseudomonadati</taxon>
        <taxon>Bacteroidota</taxon>
        <taxon>Bacteroidia</taxon>
        <taxon>Bacteroidales</taxon>
        <taxon>Prevotellaceae</taxon>
        <taxon>Prevotella</taxon>
    </lineage>
</organism>
<dbReference type="STRING" id="1602171.ST44_12160"/>
<feature type="signal peptide" evidence="1">
    <location>
        <begin position="1"/>
        <end position="22"/>
    </location>
</feature>
<comment type="caution">
    <text evidence="2">The sequence shown here is derived from an EMBL/GenBank/DDBJ whole genome shotgun (WGS) entry which is preliminary data.</text>
</comment>
<evidence type="ECO:0000313" key="3">
    <source>
        <dbReference type="Proteomes" id="UP000032046"/>
    </source>
</evidence>
<proteinExistence type="predicted"/>
<reference evidence="2 3" key="1">
    <citation type="submission" date="2015-01" db="EMBL/GenBank/DDBJ databases">
        <title>Comparative genomics of non-oral Prevotella species.</title>
        <authorList>
            <person name="Accetto T."/>
            <person name="Nograsek B."/>
            <person name="Avgustin G."/>
        </authorList>
    </citation>
    <scope>NUCLEOTIDE SEQUENCE [LARGE SCALE GENOMIC DNA]</scope>
    <source>
        <strain evidence="2 3">P5-119</strain>
    </source>
</reference>
<sequence length="148" mass="17987">MKTTRTIILTLMLVFTAFGTQAQNAKQRMSREQMAETQAKHIAADLNLTGKTYDRFVETYENYKKELWQTAPKCRKKNCRNSETEEQAAEKMRKRFERSQKVLDIRNKYYQEFSKFLTQKQIEQMYEKERKMMKRLSERRRANHGKRR</sequence>
<protein>
    <submittedName>
        <fullName evidence="2">Contig88, whole genome shotgun sequence</fullName>
    </submittedName>
</protein>
<keyword evidence="1" id="KW-0732">Signal</keyword>
<dbReference type="EMBL" id="JXQK01000088">
    <property type="protein sequence ID" value="KIP60088.1"/>
    <property type="molecule type" value="Genomic_DNA"/>
</dbReference>
<evidence type="ECO:0000313" key="2">
    <source>
        <dbReference type="EMBL" id="KIP60088.1"/>
    </source>
</evidence>
<dbReference type="RefSeq" id="WP_022316613.1">
    <property type="nucleotide sequence ID" value="NZ_JALFDM010000106.1"/>
</dbReference>
<evidence type="ECO:0000256" key="1">
    <source>
        <dbReference type="SAM" id="SignalP"/>
    </source>
</evidence>
<feature type="chain" id="PRO_5002211878" evidence="1">
    <location>
        <begin position="23"/>
        <end position="148"/>
    </location>
</feature>
<accession>A0A0D0I2U8</accession>
<dbReference type="Proteomes" id="UP000032046">
    <property type="component" value="Unassembled WGS sequence"/>
</dbReference>
<gene>
    <name evidence="2" type="ORF">ST44_12160</name>
</gene>
<dbReference type="AlphaFoldDB" id="A0A0D0I2U8"/>
<keyword evidence="3" id="KW-1185">Reference proteome</keyword>